<dbReference type="Proteomes" id="UP000437068">
    <property type="component" value="Unassembled WGS sequence"/>
</dbReference>
<protein>
    <submittedName>
        <fullName evidence="2">Uncharacterized protein</fullName>
    </submittedName>
</protein>
<accession>A0A6A4ATA9</accession>
<name>A0A6A4ATA9_9STRA</name>
<comment type="caution">
    <text evidence="2">The sequence shown here is derived from an EMBL/GenBank/DDBJ whole genome shotgun (WGS) entry which is preliminary data.</text>
</comment>
<dbReference type="AlphaFoldDB" id="A0A6A4ATA9"/>
<evidence type="ECO:0000313" key="3">
    <source>
        <dbReference type="Proteomes" id="UP000437068"/>
    </source>
</evidence>
<evidence type="ECO:0000313" key="2">
    <source>
        <dbReference type="EMBL" id="KAE9261776.1"/>
    </source>
</evidence>
<evidence type="ECO:0000256" key="1">
    <source>
        <dbReference type="SAM" id="MobiDB-lite"/>
    </source>
</evidence>
<organism evidence="2 3">
    <name type="scientific">Phytophthora fragariae</name>
    <dbReference type="NCBI Taxonomy" id="53985"/>
    <lineage>
        <taxon>Eukaryota</taxon>
        <taxon>Sar</taxon>
        <taxon>Stramenopiles</taxon>
        <taxon>Oomycota</taxon>
        <taxon>Peronosporomycetes</taxon>
        <taxon>Peronosporales</taxon>
        <taxon>Peronosporaceae</taxon>
        <taxon>Phytophthora</taxon>
    </lineage>
</organism>
<gene>
    <name evidence="2" type="ORF">PF001_g32291</name>
</gene>
<proteinExistence type="predicted"/>
<reference evidence="2 3" key="1">
    <citation type="submission" date="2018-08" db="EMBL/GenBank/DDBJ databases">
        <title>Genomic investigation of the strawberry pathogen Phytophthora fragariae indicates pathogenicity is determined by transcriptional variation in three key races.</title>
        <authorList>
            <person name="Adams T.M."/>
            <person name="Armitage A.D."/>
            <person name="Sobczyk M.K."/>
            <person name="Bates H.J."/>
            <person name="Dunwell J.M."/>
            <person name="Nellist C.F."/>
            <person name="Harrison R.J."/>
        </authorList>
    </citation>
    <scope>NUCLEOTIDE SEQUENCE [LARGE SCALE GENOMIC DNA]</scope>
    <source>
        <strain evidence="2 3">A4</strain>
    </source>
</reference>
<sequence length="33" mass="3717">LRSLLNRTAEARRPPLPTTHSSDMVRLAHSAVY</sequence>
<dbReference type="EMBL" id="QXGE01008557">
    <property type="protein sequence ID" value="KAE9261776.1"/>
    <property type="molecule type" value="Genomic_DNA"/>
</dbReference>
<feature type="non-terminal residue" evidence="2">
    <location>
        <position position="1"/>
    </location>
</feature>
<feature type="region of interest" description="Disordered" evidence="1">
    <location>
        <begin position="1"/>
        <end position="23"/>
    </location>
</feature>